<dbReference type="EMBL" id="JACVVK020000014">
    <property type="protein sequence ID" value="KAK7504553.1"/>
    <property type="molecule type" value="Genomic_DNA"/>
</dbReference>
<name>A0ABD0LZI9_9CAEN</name>
<organism evidence="1 2">
    <name type="scientific">Batillaria attramentaria</name>
    <dbReference type="NCBI Taxonomy" id="370345"/>
    <lineage>
        <taxon>Eukaryota</taxon>
        <taxon>Metazoa</taxon>
        <taxon>Spiralia</taxon>
        <taxon>Lophotrochozoa</taxon>
        <taxon>Mollusca</taxon>
        <taxon>Gastropoda</taxon>
        <taxon>Caenogastropoda</taxon>
        <taxon>Sorbeoconcha</taxon>
        <taxon>Cerithioidea</taxon>
        <taxon>Batillariidae</taxon>
        <taxon>Batillaria</taxon>
    </lineage>
</organism>
<dbReference type="AlphaFoldDB" id="A0ABD0LZI9"/>
<dbReference type="Proteomes" id="UP001519460">
    <property type="component" value="Unassembled WGS sequence"/>
</dbReference>
<reference evidence="1 2" key="1">
    <citation type="journal article" date="2023" name="Sci. Data">
        <title>Genome assembly of the Korean intertidal mud-creeper Batillaria attramentaria.</title>
        <authorList>
            <person name="Patra A.K."/>
            <person name="Ho P.T."/>
            <person name="Jun S."/>
            <person name="Lee S.J."/>
            <person name="Kim Y."/>
            <person name="Won Y.J."/>
        </authorList>
    </citation>
    <scope>NUCLEOTIDE SEQUENCE [LARGE SCALE GENOMIC DNA]</scope>
    <source>
        <strain evidence="1">Wonlab-2016</strain>
    </source>
</reference>
<evidence type="ECO:0000313" key="1">
    <source>
        <dbReference type="EMBL" id="KAK7504553.1"/>
    </source>
</evidence>
<protein>
    <submittedName>
        <fullName evidence="1">Uncharacterized protein</fullName>
    </submittedName>
</protein>
<accession>A0ABD0LZI9</accession>
<sequence length="126" mass="14076">MKEIGPLIKRPIWPPRNANSTREPAPLLTGHLFPSDVAIRCEDKISKRYVTGARPDDISGSAQFDSVSLTSSQPIINKLEKYIPLLLPRPTNCISERFDRHCPQTSNFASCGESFCRRVHLGNDGK</sequence>
<evidence type="ECO:0000313" key="2">
    <source>
        <dbReference type="Proteomes" id="UP001519460"/>
    </source>
</evidence>
<keyword evidence="2" id="KW-1185">Reference proteome</keyword>
<gene>
    <name evidence="1" type="ORF">BaRGS_00004039</name>
</gene>
<proteinExistence type="predicted"/>
<comment type="caution">
    <text evidence="1">The sequence shown here is derived from an EMBL/GenBank/DDBJ whole genome shotgun (WGS) entry which is preliminary data.</text>
</comment>